<accession>A0A915K7H6</accession>
<dbReference type="WBParaSite" id="nRc.2.0.1.t33847-RA">
    <property type="protein sequence ID" value="nRc.2.0.1.t33847-RA"/>
    <property type="gene ID" value="nRc.2.0.1.g33847"/>
</dbReference>
<dbReference type="AlphaFoldDB" id="A0A915K7H6"/>
<name>A0A915K7H6_ROMCU</name>
<evidence type="ECO:0000313" key="1">
    <source>
        <dbReference type="Proteomes" id="UP000887565"/>
    </source>
</evidence>
<dbReference type="Proteomes" id="UP000887565">
    <property type="component" value="Unplaced"/>
</dbReference>
<keyword evidence="1" id="KW-1185">Reference proteome</keyword>
<evidence type="ECO:0000313" key="2">
    <source>
        <dbReference type="WBParaSite" id="nRc.2.0.1.t33847-RA"/>
    </source>
</evidence>
<sequence length="87" mass="9816">MADESLAVKTKIPTKTDIIQIESDKDDVPWTNTTAPTTSLLPPLSKNLSYCQYELDSIREQDVQEKAPLVKTLSMRDISQMDDDDDN</sequence>
<organism evidence="1 2">
    <name type="scientific">Romanomermis culicivorax</name>
    <name type="common">Nematode worm</name>
    <dbReference type="NCBI Taxonomy" id="13658"/>
    <lineage>
        <taxon>Eukaryota</taxon>
        <taxon>Metazoa</taxon>
        <taxon>Ecdysozoa</taxon>
        <taxon>Nematoda</taxon>
        <taxon>Enoplea</taxon>
        <taxon>Dorylaimia</taxon>
        <taxon>Mermithida</taxon>
        <taxon>Mermithoidea</taxon>
        <taxon>Mermithidae</taxon>
        <taxon>Romanomermis</taxon>
    </lineage>
</organism>
<reference evidence="2" key="1">
    <citation type="submission" date="2022-11" db="UniProtKB">
        <authorList>
            <consortium name="WormBaseParasite"/>
        </authorList>
    </citation>
    <scope>IDENTIFICATION</scope>
</reference>
<protein>
    <submittedName>
        <fullName evidence="2">Uncharacterized protein</fullName>
    </submittedName>
</protein>
<proteinExistence type="predicted"/>